<accession>A0ABS6ZPB6</accession>
<evidence type="ECO:0000313" key="2">
    <source>
        <dbReference type="Proteomes" id="UP000769617"/>
    </source>
</evidence>
<organism evidence="1 2">
    <name type="scientific">Billgrantia antri</name>
    <dbReference type="NCBI Taxonomy" id="2846777"/>
    <lineage>
        <taxon>Bacteria</taxon>
        <taxon>Pseudomonadati</taxon>
        <taxon>Pseudomonadota</taxon>
        <taxon>Gammaproteobacteria</taxon>
        <taxon>Oceanospirillales</taxon>
        <taxon>Halomonadaceae</taxon>
        <taxon>Billgrantia</taxon>
    </lineage>
</organism>
<sequence>MLDSKGDCNMEQEAIAKAFYMTLCSNEEIERIFNVSSASDYLLKVRADAATEHTRIYRVFRRRMLNAGDGWCFSDYFNTRPFENYIKCLVDEDFTEAKSLAAGFVFCDKPNGLIEKTRFGNVIAISESLRYFLYFMNLAILDHGDVDVHQDVRSAAMKIAIRTMLQREALDFDLDPRGEIPAEVHNSVQHHTDRQLEFVIGHEFSHHFLGHLNDSKLIDGAYLSAQELSGKTHKFFSYSQKNELDADLDAIERPIYTPDMKADMVNSALFFFVYLHIYRGVKDQIMPSMGGPSTHPDPIDRFHHIYNHFKDSIELDENNLKDLLKLSDIYKESLTADVALNFESYETYGSIYLAQWHRKVLIDRVDF</sequence>
<evidence type="ECO:0008006" key="3">
    <source>
        <dbReference type="Google" id="ProtNLM"/>
    </source>
</evidence>
<evidence type="ECO:0000313" key="1">
    <source>
        <dbReference type="EMBL" id="MBW6391322.1"/>
    </source>
</evidence>
<dbReference type="EMBL" id="JAHYCA010000003">
    <property type="protein sequence ID" value="MBW6391322.1"/>
    <property type="molecule type" value="Genomic_DNA"/>
</dbReference>
<proteinExistence type="predicted"/>
<protein>
    <recommendedName>
        <fullName evidence="3">Peptidase M48 domain-containing protein</fullName>
    </recommendedName>
</protein>
<reference evidence="1 2" key="1">
    <citation type="submission" date="2021-07" db="EMBL/GenBank/DDBJ databases">
        <authorList>
            <person name="So Y."/>
        </authorList>
    </citation>
    <scope>NUCLEOTIDE SEQUENCE [LARGE SCALE GENOMIC DNA]</scope>
    <source>
        <strain evidence="1 2">Y3S6</strain>
    </source>
</reference>
<comment type="caution">
    <text evidence="1">The sequence shown here is derived from an EMBL/GenBank/DDBJ whole genome shotgun (WGS) entry which is preliminary data.</text>
</comment>
<name>A0ABS6ZPB6_9GAMM</name>
<dbReference type="Proteomes" id="UP000769617">
    <property type="component" value="Unassembled WGS sequence"/>
</dbReference>
<gene>
    <name evidence="1" type="ORF">KPL81_09135</name>
</gene>
<keyword evidence="2" id="KW-1185">Reference proteome</keyword>